<proteinExistence type="predicted"/>
<protein>
    <recommendedName>
        <fullName evidence="2">DDE-1 domain-containing protein</fullName>
    </recommendedName>
</protein>
<sequence>MPAHSSHLLQPLDIGCFAVLKRSYGQLVEKKMRLGVNHIDKLDFLEAYPVARLEAFKSETIQNSFTAAGLVPLYLDRVLSKLNIQLRTPTPPSSRGSEWEPKTPTNHIQLLKQASSIKALLRQRSRSPPSPLNSAINQVLKACQMTMQSAAILEKEVHDLRSENEKKKQKKTRSRK</sequence>
<dbReference type="OMA" id="LNSTINX"/>
<dbReference type="Proteomes" id="UP000009882">
    <property type="component" value="Unassembled WGS sequence"/>
</dbReference>
<feature type="region of interest" description="Disordered" evidence="1">
    <location>
        <begin position="154"/>
        <end position="176"/>
    </location>
</feature>
<dbReference type="STRING" id="1170229.K9G0Z8"/>
<evidence type="ECO:0000313" key="4">
    <source>
        <dbReference type="Proteomes" id="UP000009882"/>
    </source>
</evidence>
<reference evidence="4" key="1">
    <citation type="journal article" date="2012" name="BMC Genomics">
        <title>Genome sequence of the necrotrophic fungus Penicillium digitatum, the main postharvest pathogen of citrus.</title>
        <authorList>
            <person name="Marcet-Houben M."/>
            <person name="Ballester A.-R."/>
            <person name="de la Fuente B."/>
            <person name="Harries E."/>
            <person name="Marcos J.F."/>
            <person name="Gonzalez-Candelas L."/>
            <person name="Gabaldon T."/>
        </authorList>
    </citation>
    <scope>NUCLEOTIDE SEQUENCE [LARGE SCALE GENOMIC DNA]</scope>
    <source>
        <strain evidence="4">PHI26 / CECT 20796</strain>
    </source>
</reference>
<evidence type="ECO:0000256" key="1">
    <source>
        <dbReference type="SAM" id="MobiDB-lite"/>
    </source>
</evidence>
<accession>K9G0Z8</accession>
<name>K9G0Z8_PEND2</name>
<dbReference type="InParanoid" id="K9G0Z8"/>
<organism evidence="3 4">
    <name type="scientific">Penicillium digitatum (strain PHI26 / CECT 20796)</name>
    <name type="common">Green mold</name>
    <dbReference type="NCBI Taxonomy" id="1170229"/>
    <lineage>
        <taxon>Eukaryota</taxon>
        <taxon>Fungi</taxon>
        <taxon>Dikarya</taxon>
        <taxon>Ascomycota</taxon>
        <taxon>Pezizomycotina</taxon>
        <taxon>Eurotiomycetes</taxon>
        <taxon>Eurotiomycetidae</taxon>
        <taxon>Eurotiales</taxon>
        <taxon>Aspergillaceae</taxon>
        <taxon>Penicillium</taxon>
    </lineage>
</organism>
<evidence type="ECO:0000313" key="3">
    <source>
        <dbReference type="EMBL" id="EKV14532.1"/>
    </source>
</evidence>
<dbReference type="AlphaFoldDB" id="K9G0Z8"/>
<dbReference type="EMBL" id="AKCT01000133">
    <property type="protein sequence ID" value="EKV14532.1"/>
    <property type="molecule type" value="Genomic_DNA"/>
</dbReference>
<feature type="compositionally biased region" description="Basic residues" evidence="1">
    <location>
        <begin position="167"/>
        <end position="176"/>
    </location>
</feature>
<dbReference type="HOGENOM" id="CLU_013929_15_3_1"/>
<gene>
    <name evidence="3" type="ORF">PDIG_32460</name>
</gene>
<dbReference type="OrthoDB" id="4207519at2759"/>
<comment type="caution">
    <text evidence="3">The sequence shown here is derived from an EMBL/GenBank/DDBJ whole genome shotgun (WGS) entry which is preliminary data.</text>
</comment>
<evidence type="ECO:0000259" key="2">
    <source>
        <dbReference type="Pfam" id="PF03184"/>
    </source>
</evidence>
<dbReference type="GO" id="GO:0003676">
    <property type="term" value="F:nucleic acid binding"/>
    <property type="evidence" value="ECO:0007669"/>
    <property type="project" value="InterPro"/>
</dbReference>
<feature type="domain" description="DDE-1" evidence="2">
    <location>
        <begin position="1"/>
        <end position="65"/>
    </location>
</feature>
<dbReference type="Pfam" id="PF03184">
    <property type="entry name" value="DDE_1"/>
    <property type="match status" value="1"/>
</dbReference>
<dbReference type="InterPro" id="IPR004875">
    <property type="entry name" value="DDE_SF_endonuclease_dom"/>
</dbReference>
<keyword evidence="4" id="KW-1185">Reference proteome</keyword>
<feature type="compositionally biased region" description="Basic and acidic residues" evidence="1">
    <location>
        <begin position="154"/>
        <end position="166"/>
    </location>
</feature>